<evidence type="ECO:0000256" key="6">
    <source>
        <dbReference type="SAM" id="MobiDB-lite"/>
    </source>
</evidence>
<dbReference type="PROSITE" id="PS50109">
    <property type="entry name" value="HIS_KIN"/>
    <property type="match status" value="1"/>
</dbReference>
<dbReference type="Gene3D" id="3.40.50.2300">
    <property type="match status" value="1"/>
</dbReference>
<dbReference type="SMART" id="SM00065">
    <property type="entry name" value="GAF"/>
    <property type="match status" value="2"/>
</dbReference>
<dbReference type="PANTHER" id="PTHR43304">
    <property type="entry name" value="PHYTOCHROME-LIKE PROTEIN CPH1"/>
    <property type="match status" value="1"/>
</dbReference>
<comment type="catalytic activity">
    <reaction evidence="1">
        <text>ATP + protein L-histidine = ADP + protein N-phospho-L-histidine.</text>
        <dbReference type="EC" id="2.7.13.3"/>
    </reaction>
</comment>
<dbReference type="InterPro" id="IPR013656">
    <property type="entry name" value="PAS_4"/>
</dbReference>
<dbReference type="InterPro" id="IPR036097">
    <property type="entry name" value="HisK_dim/P_sf"/>
</dbReference>
<dbReference type="InterPro" id="IPR003594">
    <property type="entry name" value="HATPase_dom"/>
</dbReference>
<dbReference type="InterPro" id="IPR011006">
    <property type="entry name" value="CheY-like_superfamily"/>
</dbReference>
<dbReference type="InterPro" id="IPR000014">
    <property type="entry name" value="PAS"/>
</dbReference>
<dbReference type="InterPro" id="IPR003661">
    <property type="entry name" value="HisK_dim/P_dom"/>
</dbReference>
<dbReference type="SMART" id="SM00387">
    <property type="entry name" value="HATPase_c"/>
    <property type="match status" value="1"/>
</dbReference>
<dbReference type="CDD" id="cd00075">
    <property type="entry name" value="HATPase"/>
    <property type="match status" value="1"/>
</dbReference>
<dbReference type="InterPro" id="IPR001610">
    <property type="entry name" value="PAC"/>
</dbReference>
<dbReference type="InterPro" id="IPR001789">
    <property type="entry name" value="Sig_transdc_resp-reg_receiver"/>
</dbReference>
<dbReference type="InterPro" id="IPR000700">
    <property type="entry name" value="PAS-assoc_C"/>
</dbReference>
<proteinExistence type="predicted"/>
<dbReference type="PANTHER" id="PTHR43304:SF1">
    <property type="entry name" value="PAC DOMAIN-CONTAINING PROTEIN"/>
    <property type="match status" value="1"/>
</dbReference>
<dbReference type="Pfam" id="PF00072">
    <property type="entry name" value="Response_reg"/>
    <property type="match status" value="1"/>
</dbReference>
<dbReference type="Pfam" id="PF00989">
    <property type="entry name" value="PAS"/>
    <property type="match status" value="1"/>
</dbReference>
<feature type="region of interest" description="Disordered" evidence="6">
    <location>
        <begin position="119"/>
        <end position="143"/>
    </location>
</feature>
<dbReference type="CDD" id="cd00130">
    <property type="entry name" value="PAS"/>
    <property type="match status" value="5"/>
</dbReference>
<evidence type="ECO:0000259" key="9">
    <source>
        <dbReference type="PROSITE" id="PS50113"/>
    </source>
</evidence>
<dbReference type="Pfam" id="PF13185">
    <property type="entry name" value="GAF_2"/>
    <property type="match status" value="1"/>
</dbReference>
<feature type="domain" description="PAS" evidence="8">
    <location>
        <begin position="559"/>
        <end position="603"/>
    </location>
</feature>
<feature type="domain" description="Histidine kinase" evidence="7">
    <location>
        <begin position="1088"/>
        <end position="1293"/>
    </location>
</feature>
<feature type="domain" description="PAS" evidence="8">
    <location>
        <begin position="831"/>
        <end position="876"/>
    </location>
</feature>
<dbReference type="InterPro" id="IPR013655">
    <property type="entry name" value="PAS_fold_3"/>
</dbReference>
<dbReference type="Pfam" id="PF08448">
    <property type="entry name" value="PAS_4"/>
    <property type="match status" value="3"/>
</dbReference>
<evidence type="ECO:0000256" key="2">
    <source>
        <dbReference type="ARBA" id="ARBA00012438"/>
    </source>
</evidence>
<feature type="domain" description="PAS" evidence="8">
    <location>
        <begin position="957"/>
        <end position="1015"/>
    </location>
</feature>
<dbReference type="PROSITE" id="PS50112">
    <property type="entry name" value="PAS"/>
    <property type="match status" value="5"/>
</dbReference>
<dbReference type="RefSeq" id="WP_137684118.1">
    <property type="nucleotide sequence ID" value="NZ_BIXZ01000004.1"/>
</dbReference>
<evidence type="ECO:0000259" key="8">
    <source>
        <dbReference type="PROSITE" id="PS50112"/>
    </source>
</evidence>
<dbReference type="PRINTS" id="PR00344">
    <property type="entry name" value="BCTRLSENSOR"/>
</dbReference>
<dbReference type="GO" id="GO:0000155">
    <property type="term" value="F:phosphorelay sensor kinase activity"/>
    <property type="evidence" value="ECO:0007669"/>
    <property type="project" value="InterPro"/>
</dbReference>
<name>A0A4C2EJH2_9EURY</name>
<dbReference type="InterPro" id="IPR036890">
    <property type="entry name" value="HATPase_C_sf"/>
</dbReference>
<keyword evidence="5" id="KW-0418">Kinase</keyword>
<dbReference type="Pfam" id="PF01590">
    <property type="entry name" value="GAF"/>
    <property type="match status" value="1"/>
</dbReference>
<dbReference type="PROSITE" id="PS50113">
    <property type="entry name" value="PAC"/>
    <property type="match status" value="4"/>
</dbReference>
<feature type="domain" description="PAS" evidence="8">
    <location>
        <begin position="146"/>
        <end position="216"/>
    </location>
</feature>
<feature type="domain" description="PAC" evidence="9">
    <location>
        <begin position="634"/>
        <end position="686"/>
    </location>
</feature>
<reference evidence="10 11" key="1">
    <citation type="submission" date="2019-02" db="EMBL/GenBank/DDBJ databases">
        <title>Haloarcula mannanilyticum sp. nov., a mannan degrading haloarchaeon isolated from commercial salt.</title>
        <authorList>
            <person name="Enomoto S."/>
            <person name="Shimane Y."/>
            <person name="Kamekura M."/>
            <person name="Ito T."/>
            <person name="Moriya O."/>
            <person name="Ihara K."/>
            <person name="Takahashi-Ando N."/>
            <person name="Fukushima Y."/>
            <person name="Yoshida Y."/>
            <person name="Usama R."/>
            <person name="Takai K."/>
            <person name="Minegishi H."/>
        </authorList>
    </citation>
    <scope>NUCLEOTIDE SEQUENCE [LARGE SCALE GENOMIC DNA]</scope>
    <source>
        <strain evidence="10 11">MD130-1</strain>
    </source>
</reference>
<dbReference type="InterPro" id="IPR003018">
    <property type="entry name" value="GAF"/>
</dbReference>
<dbReference type="CDD" id="cd00082">
    <property type="entry name" value="HisKA"/>
    <property type="match status" value="1"/>
</dbReference>
<comment type="caution">
    <text evidence="10">The sequence shown here is derived from an EMBL/GenBank/DDBJ whole genome shotgun (WGS) entry which is preliminary data.</text>
</comment>
<feature type="domain" description="PAS" evidence="8">
    <location>
        <begin position="274"/>
        <end position="346"/>
    </location>
</feature>
<feature type="compositionally biased region" description="Polar residues" evidence="6">
    <location>
        <begin position="126"/>
        <end position="141"/>
    </location>
</feature>
<dbReference type="EC" id="2.7.13.3" evidence="2"/>
<dbReference type="EMBL" id="BIXZ01000004">
    <property type="protein sequence ID" value="GCF14535.1"/>
    <property type="molecule type" value="Genomic_DNA"/>
</dbReference>
<keyword evidence="4" id="KW-0808">Transferase</keyword>
<organism evidence="10 11">
    <name type="scientific">Haloarcula mannanilytica</name>
    <dbReference type="NCBI Taxonomy" id="2509225"/>
    <lineage>
        <taxon>Archaea</taxon>
        <taxon>Methanobacteriati</taxon>
        <taxon>Methanobacteriota</taxon>
        <taxon>Stenosarchaea group</taxon>
        <taxon>Halobacteria</taxon>
        <taxon>Halobacteriales</taxon>
        <taxon>Haloarculaceae</taxon>
        <taxon>Haloarcula</taxon>
    </lineage>
</organism>
<evidence type="ECO:0000256" key="5">
    <source>
        <dbReference type="ARBA" id="ARBA00022777"/>
    </source>
</evidence>
<dbReference type="InterPro" id="IPR004358">
    <property type="entry name" value="Sig_transdc_His_kin-like_C"/>
</dbReference>
<dbReference type="SMART" id="SM00091">
    <property type="entry name" value="PAS"/>
    <property type="match status" value="5"/>
</dbReference>
<dbReference type="SUPFAM" id="SSF47384">
    <property type="entry name" value="Homodimeric domain of signal transducing histidine kinase"/>
    <property type="match status" value="1"/>
</dbReference>
<dbReference type="InterPro" id="IPR035965">
    <property type="entry name" value="PAS-like_dom_sf"/>
</dbReference>
<evidence type="ECO:0000256" key="4">
    <source>
        <dbReference type="ARBA" id="ARBA00022679"/>
    </source>
</evidence>
<dbReference type="SMART" id="SM00086">
    <property type="entry name" value="PAC"/>
    <property type="match status" value="5"/>
</dbReference>
<sequence>MSDTPSLLSVGRAAGDADTALRDESFTVTRVDTAAATLAELADRTYDAVVCEQDLPGEETGLDVLAAIRERDAALPVVLTTAAPDGVVAARATQLDTTEYVPRSDVDLTDRVFDVMGRQRPGRAATGSNELATTSGASSSDLPPELADSFDAIAGSISDAVVTIDAESEIVYANAGLADLTGYDRAELVGDDFVKLIPEHLRSAHHEGLNRYLRTGEQNVDWEYLELPLVTADGEELAVAVSFGDFERDGRWYCTGVLRDISDRKERERALEETNQRLDLVLNGTNTGVYEWNLGTDAVALDESAAELLGTTTAAFDGDIEALESLVHPDDVASLHAAFERIRGPEAQFETEFRTVVDGETRWILTRGVVQERDAQAPRIVAIATDITDRKERERALETNNESLRALTELAMEGGLSESEIVERVLEIGLERLGLSFGYLSRVSDGVHEIVTTAGEHPALEPGLETALDDTYCRRVMETGELLTIADAEDEGWATLHEQSGVACYVGGRITVGGEPYGTLCFGDETPRATPYSENETAFIELLVEWVNRELERRHREDELERYENIIEAVDDGVYALDSEGHFEFVNQAMTALTGYSKSELLGSYTGFIKDDAVVERAESIVQEMIFEDRDDEESFELAIQQASGNEFPAEDHMTLLYDDDGRFDGTAGVIRDITEQKRRDEALSGLLDTTRSLMQAHTPEEVAETVIEATESDLGFDHSLVRLYDEESDTLRPVAASDEVPERPVYDADERFPGKAFQRGEPLVVDEFDRVDNYDTDDIAATMYLPMGDHGVVSIGARQGHEFTDSDVSIAEILASNAAAAFDRVERERSLLRYESVVENVRDMVYVLDDEGRVQLVTEPLAEWLGYEQSSLLGQHPRLVLDQDAIDEFNCRIGDLCRQGGTGAVQLETTLETAAGEQRPAEIEVSLLDADRFRGTVGVVRDLTELKQARAELEDERDRFSYLFNTLPDAVIETETVADESVVRSVNPAFSEVFGYSEDTAVDRPLSELLRPPDTTHDALPRFDDRQANGDPFQTELRLMTETGFRDFLFRGVPYSRDGDSVRGFGIYTDITDQRERERRLKLLNRVLRHNLRNDLTVILGMADALAERIDDDERTAILDRLQRKAEEVASLSERARDMERSVRRDQFGTDPVDVTAAVSDIVSSYRDEHAAHIETDLPESPVAAGDGRLHRILGELLENSLEHAGEDPSVRIDIEADQRTVSITVADDGPGIPQHELDVVTGDEPITQLRHGTGLGLWLVVWVTETYGGTVEFADGPDDGAVVTLELPRIDT</sequence>
<keyword evidence="11" id="KW-1185">Reference proteome</keyword>
<evidence type="ECO:0000313" key="11">
    <source>
        <dbReference type="Proteomes" id="UP000304382"/>
    </source>
</evidence>
<dbReference type="SUPFAM" id="SSF55781">
    <property type="entry name" value="GAF domain-like"/>
    <property type="match status" value="2"/>
</dbReference>
<feature type="domain" description="PAC" evidence="9">
    <location>
        <begin position="347"/>
        <end position="399"/>
    </location>
</feature>
<gene>
    <name evidence="10" type="ORF">Harman_24700</name>
</gene>
<dbReference type="Gene3D" id="3.30.450.40">
    <property type="match status" value="2"/>
</dbReference>
<evidence type="ECO:0000313" key="10">
    <source>
        <dbReference type="EMBL" id="GCF14535.1"/>
    </source>
</evidence>
<dbReference type="InterPro" id="IPR052162">
    <property type="entry name" value="Sensor_kinase/Photoreceptor"/>
</dbReference>
<dbReference type="InterPro" id="IPR013767">
    <property type="entry name" value="PAS_fold"/>
</dbReference>
<dbReference type="InterPro" id="IPR029016">
    <property type="entry name" value="GAF-like_dom_sf"/>
</dbReference>
<dbReference type="GO" id="GO:0006355">
    <property type="term" value="P:regulation of DNA-templated transcription"/>
    <property type="evidence" value="ECO:0007669"/>
    <property type="project" value="InterPro"/>
</dbReference>
<evidence type="ECO:0000256" key="3">
    <source>
        <dbReference type="ARBA" id="ARBA00022553"/>
    </source>
</evidence>
<dbReference type="OrthoDB" id="106630at2157"/>
<dbReference type="Proteomes" id="UP000304382">
    <property type="component" value="Unassembled WGS sequence"/>
</dbReference>
<dbReference type="Gene3D" id="3.30.565.10">
    <property type="entry name" value="Histidine kinase-like ATPase, C-terminal domain"/>
    <property type="match status" value="1"/>
</dbReference>
<dbReference type="Pfam" id="PF02518">
    <property type="entry name" value="HATPase_c"/>
    <property type="match status" value="1"/>
</dbReference>
<feature type="domain" description="PAC" evidence="9">
    <location>
        <begin position="223"/>
        <end position="273"/>
    </location>
</feature>
<dbReference type="Pfam" id="PF08447">
    <property type="entry name" value="PAS_3"/>
    <property type="match status" value="1"/>
</dbReference>
<dbReference type="Gene3D" id="3.30.450.20">
    <property type="entry name" value="PAS domain"/>
    <property type="match status" value="5"/>
</dbReference>
<evidence type="ECO:0000259" key="7">
    <source>
        <dbReference type="PROSITE" id="PS50109"/>
    </source>
</evidence>
<dbReference type="CDD" id="cd00156">
    <property type="entry name" value="REC"/>
    <property type="match status" value="1"/>
</dbReference>
<dbReference type="InterPro" id="IPR005467">
    <property type="entry name" value="His_kinase_dom"/>
</dbReference>
<dbReference type="NCBIfam" id="TIGR00229">
    <property type="entry name" value="sensory_box"/>
    <property type="match status" value="5"/>
</dbReference>
<feature type="domain" description="PAC" evidence="9">
    <location>
        <begin position="906"/>
        <end position="956"/>
    </location>
</feature>
<evidence type="ECO:0000256" key="1">
    <source>
        <dbReference type="ARBA" id="ARBA00000085"/>
    </source>
</evidence>
<accession>A0A4C2EJH2</accession>
<dbReference type="SUPFAM" id="SSF55874">
    <property type="entry name" value="ATPase domain of HSP90 chaperone/DNA topoisomerase II/histidine kinase"/>
    <property type="match status" value="1"/>
</dbReference>
<protein>
    <recommendedName>
        <fullName evidence="2">histidine kinase</fullName>
        <ecNumber evidence="2">2.7.13.3</ecNumber>
    </recommendedName>
</protein>
<keyword evidence="3" id="KW-0597">Phosphoprotein</keyword>
<dbReference type="SUPFAM" id="SSF52172">
    <property type="entry name" value="CheY-like"/>
    <property type="match status" value="1"/>
</dbReference>
<dbReference type="SUPFAM" id="SSF55785">
    <property type="entry name" value="PYP-like sensor domain (PAS domain)"/>
    <property type="match status" value="5"/>
</dbReference>